<dbReference type="Proteomes" id="UP001627154">
    <property type="component" value="Unassembled WGS sequence"/>
</dbReference>
<reference evidence="1 2" key="1">
    <citation type="journal article" date="2024" name="bioRxiv">
        <title>A reference genome for Trichogramma kaykai: A tiny desert-dwelling parasitoid wasp with competing sex-ratio distorters.</title>
        <authorList>
            <person name="Culotta J."/>
            <person name="Lindsey A.R."/>
        </authorList>
    </citation>
    <scope>NUCLEOTIDE SEQUENCE [LARGE SCALE GENOMIC DNA]</scope>
    <source>
        <strain evidence="1 2">KSX58</strain>
    </source>
</reference>
<organism evidence="1 2">
    <name type="scientific">Trichogramma kaykai</name>
    <dbReference type="NCBI Taxonomy" id="54128"/>
    <lineage>
        <taxon>Eukaryota</taxon>
        <taxon>Metazoa</taxon>
        <taxon>Ecdysozoa</taxon>
        <taxon>Arthropoda</taxon>
        <taxon>Hexapoda</taxon>
        <taxon>Insecta</taxon>
        <taxon>Pterygota</taxon>
        <taxon>Neoptera</taxon>
        <taxon>Endopterygota</taxon>
        <taxon>Hymenoptera</taxon>
        <taxon>Apocrita</taxon>
        <taxon>Proctotrupomorpha</taxon>
        <taxon>Chalcidoidea</taxon>
        <taxon>Trichogrammatidae</taxon>
        <taxon>Trichogramma</taxon>
    </lineage>
</organism>
<protein>
    <recommendedName>
        <fullName evidence="3">Secreted protein</fullName>
    </recommendedName>
</protein>
<gene>
    <name evidence="1" type="ORF">TKK_014481</name>
</gene>
<sequence length="70" mass="8170">MIVRGWTIASLVFIIILIRAYSLGRPRIVYTVTKRFLSLNVIVILIGSRASERSHTQRILSIEYTRFKYV</sequence>
<name>A0ABD2WCX0_9HYME</name>
<dbReference type="EMBL" id="JBJJXI010000116">
    <property type="protein sequence ID" value="KAL3390763.1"/>
    <property type="molecule type" value="Genomic_DNA"/>
</dbReference>
<proteinExistence type="predicted"/>
<keyword evidence="2" id="KW-1185">Reference proteome</keyword>
<comment type="caution">
    <text evidence="1">The sequence shown here is derived from an EMBL/GenBank/DDBJ whole genome shotgun (WGS) entry which is preliminary data.</text>
</comment>
<evidence type="ECO:0000313" key="2">
    <source>
        <dbReference type="Proteomes" id="UP001627154"/>
    </source>
</evidence>
<evidence type="ECO:0000313" key="1">
    <source>
        <dbReference type="EMBL" id="KAL3390763.1"/>
    </source>
</evidence>
<dbReference type="AlphaFoldDB" id="A0ABD2WCX0"/>
<evidence type="ECO:0008006" key="3">
    <source>
        <dbReference type="Google" id="ProtNLM"/>
    </source>
</evidence>
<accession>A0ABD2WCX0</accession>